<dbReference type="GO" id="GO:0008168">
    <property type="term" value="F:methyltransferase activity"/>
    <property type="evidence" value="ECO:0007669"/>
    <property type="project" value="UniProtKB-KW"/>
</dbReference>
<dbReference type="GO" id="GO:0032259">
    <property type="term" value="P:methylation"/>
    <property type="evidence" value="ECO:0007669"/>
    <property type="project" value="UniProtKB-KW"/>
</dbReference>
<sequence length="319" mass="36390">MLRQPLLPTGEELTYVGDDDSEFFRHVHGRSLNTLNTSYLLPSDRDEVQRSEYHHRMLKFVFNGQNYVGPVKEVLQFGQQRRVLDLGTGGGLWAIEMADEFPRAEVIGIDLAPIQPRDVPPNCTFELCDLDQRSIPYPDGYFDLIHARSMFMGIHNYPRFLREVSRLLRPGGLVILVEPDLTPTIDPSSPAISSRADASGWFTFWETYHTCLRRQRIDPTVPQRLGDLLAATGTFEKIFRREGNIPVGSWPKDPVTLTVGQLQWMDYELLLPALRPFFLTAGLPERKVRDIVAGAQHDLYHPSVNLSCRINIVYASKRL</sequence>
<dbReference type="CDD" id="cd02440">
    <property type="entry name" value="AdoMet_MTases"/>
    <property type="match status" value="1"/>
</dbReference>
<organism evidence="1 2">
    <name type="scientific">Armillaria tabescens</name>
    <name type="common">Ringless honey mushroom</name>
    <name type="synonym">Agaricus tabescens</name>
    <dbReference type="NCBI Taxonomy" id="1929756"/>
    <lineage>
        <taxon>Eukaryota</taxon>
        <taxon>Fungi</taxon>
        <taxon>Dikarya</taxon>
        <taxon>Basidiomycota</taxon>
        <taxon>Agaricomycotina</taxon>
        <taxon>Agaricomycetes</taxon>
        <taxon>Agaricomycetidae</taxon>
        <taxon>Agaricales</taxon>
        <taxon>Marasmiineae</taxon>
        <taxon>Physalacriaceae</taxon>
        <taxon>Desarmillaria</taxon>
    </lineage>
</organism>
<dbReference type="Proteomes" id="UP001175211">
    <property type="component" value="Unassembled WGS sequence"/>
</dbReference>
<comment type="caution">
    <text evidence="1">The sequence shown here is derived from an EMBL/GenBank/DDBJ whole genome shotgun (WGS) entry which is preliminary data.</text>
</comment>
<dbReference type="PANTHER" id="PTHR43591">
    <property type="entry name" value="METHYLTRANSFERASE"/>
    <property type="match status" value="1"/>
</dbReference>
<reference evidence="1" key="1">
    <citation type="submission" date="2023-06" db="EMBL/GenBank/DDBJ databases">
        <authorList>
            <consortium name="Lawrence Berkeley National Laboratory"/>
            <person name="Ahrendt S."/>
            <person name="Sahu N."/>
            <person name="Indic B."/>
            <person name="Wong-Bajracharya J."/>
            <person name="Merenyi Z."/>
            <person name="Ke H.-M."/>
            <person name="Monk M."/>
            <person name="Kocsube S."/>
            <person name="Drula E."/>
            <person name="Lipzen A."/>
            <person name="Balint B."/>
            <person name="Henrissat B."/>
            <person name="Andreopoulos B."/>
            <person name="Martin F.M."/>
            <person name="Harder C.B."/>
            <person name="Rigling D."/>
            <person name="Ford K.L."/>
            <person name="Foster G.D."/>
            <person name="Pangilinan J."/>
            <person name="Papanicolaou A."/>
            <person name="Barry K."/>
            <person name="LaButti K."/>
            <person name="Viragh M."/>
            <person name="Koriabine M."/>
            <person name="Yan M."/>
            <person name="Riley R."/>
            <person name="Champramary S."/>
            <person name="Plett K.L."/>
            <person name="Tsai I.J."/>
            <person name="Slot J."/>
            <person name="Sipos G."/>
            <person name="Plett J."/>
            <person name="Nagy L.G."/>
            <person name="Grigoriev I.V."/>
        </authorList>
    </citation>
    <scope>NUCLEOTIDE SEQUENCE</scope>
    <source>
        <strain evidence="1">CCBAS 213</strain>
    </source>
</reference>
<dbReference type="Pfam" id="PF13489">
    <property type="entry name" value="Methyltransf_23"/>
    <property type="match status" value="1"/>
</dbReference>
<dbReference type="RefSeq" id="XP_060331993.1">
    <property type="nucleotide sequence ID" value="XM_060472964.1"/>
</dbReference>
<dbReference type="PANTHER" id="PTHR43591:SF24">
    <property type="entry name" value="2-METHOXY-6-POLYPRENYL-1,4-BENZOQUINOL METHYLASE, MITOCHONDRIAL"/>
    <property type="match status" value="1"/>
</dbReference>
<keyword evidence="1" id="KW-0489">Methyltransferase</keyword>
<dbReference type="Gene3D" id="3.40.50.150">
    <property type="entry name" value="Vaccinia Virus protein VP39"/>
    <property type="match status" value="1"/>
</dbReference>
<dbReference type="EMBL" id="JAUEPS010000014">
    <property type="protein sequence ID" value="KAK0459796.1"/>
    <property type="molecule type" value="Genomic_DNA"/>
</dbReference>
<dbReference type="InterPro" id="IPR029063">
    <property type="entry name" value="SAM-dependent_MTases_sf"/>
</dbReference>
<accession>A0AA39N6E0</accession>
<keyword evidence="1" id="KW-0808">Transferase</keyword>
<evidence type="ECO:0000313" key="1">
    <source>
        <dbReference type="EMBL" id="KAK0459796.1"/>
    </source>
</evidence>
<proteinExistence type="predicted"/>
<protein>
    <submittedName>
        <fullName evidence="1">S-adenosyl-L-methionine-dependent methyltransferase</fullName>
    </submittedName>
</protein>
<dbReference type="SUPFAM" id="SSF53335">
    <property type="entry name" value="S-adenosyl-L-methionine-dependent methyltransferases"/>
    <property type="match status" value="1"/>
</dbReference>
<evidence type="ECO:0000313" key="2">
    <source>
        <dbReference type="Proteomes" id="UP001175211"/>
    </source>
</evidence>
<gene>
    <name evidence="1" type="ORF">EV420DRAFT_1537770</name>
</gene>
<keyword evidence="2" id="KW-1185">Reference proteome</keyword>
<dbReference type="AlphaFoldDB" id="A0AA39N6E0"/>
<dbReference type="GeneID" id="85356512"/>
<name>A0AA39N6E0_ARMTA</name>